<sequence>MSNAEFPIMPPPMLLSKEWLASLESSMSTLLSTSQTTTVALACILALIDSTLPMASNSAAPAVVQMSPSMAQATTAVIPLPMDLSNLPAFLEAYKVQANANAKAEIQARLHPTVISHLCPSLPLIYDGAHGTGCDFINACNLYVGLCPKQFSNNHITISWALTFMQQGQVAKFVVHVFQFSGAKKLFWDWDQFVSIFADEFYDPNKVVNALLVLESSDYYQNGHSIDVYIDSFKLLWNQSQYSDGHHLIIKF</sequence>
<reference evidence="1" key="2">
    <citation type="submission" date="2021-10" db="EMBL/GenBank/DDBJ databases">
        <title>Phylogenomics reveals ancestral predisposition of the termite-cultivated fungus Termitomyces towards a domesticated lifestyle.</title>
        <authorList>
            <person name="Auxier B."/>
            <person name="Grum-Grzhimaylo A."/>
            <person name="Cardenas M.E."/>
            <person name="Lodge J.D."/>
            <person name="Laessoe T."/>
            <person name="Pedersen O."/>
            <person name="Smith M.E."/>
            <person name="Kuyper T.W."/>
            <person name="Franco-Molano E.A."/>
            <person name="Baroni T.J."/>
            <person name="Aanen D.K."/>
        </authorList>
    </citation>
    <scope>NUCLEOTIDE SEQUENCE</scope>
    <source>
        <strain evidence="1">AP01</strain>
        <tissue evidence="1">Mycelium</tissue>
    </source>
</reference>
<dbReference type="Proteomes" id="UP000775547">
    <property type="component" value="Unassembled WGS sequence"/>
</dbReference>
<protein>
    <submittedName>
        <fullName evidence="1">Uncharacterized protein</fullName>
    </submittedName>
</protein>
<proteinExistence type="predicted"/>
<gene>
    <name evidence="1" type="ORF">DXG03_007699</name>
</gene>
<name>A0A9P7G0K3_9AGAR</name>
<dbReference type="AlphaFoldDB" id="A0A9P7G0K3"/>
<evidence type="ECO:0000313" key="2">
    <source>
        <dbReference type="Proteomes" id="UP000775547"/>
    </source>
</evidence>
<evidence type="ECO:0000313" key="1">
    <source>
        <dbReference type="EMBL" id="KAG5640640.1"/>
    </source>
</evidence>
<accession>A0A9P7G0K3</accession>
<reference evidence="1" key="1">
    <citation type="submission" date="2020-07" db="EMBL/GenBank/DDBJ databases">
        <authorList>
            <person name="Nieuwenhuis M."/>
            <person name="Van De Peppel L.J.J."/>
        </authorList>
    </citation>
    <scope>NUCLEOTIDE SEQUENCE</scope>
    <source>
        <strain evidence="1">AP01</strain>
        <tissue evidence="1">Mycelium</tissue>
    </source>
</reference>
<comment type="caution">
    <text evidence="1">The sequence shown here is derived from an EMBL/GenBank/DDBJ whole genome shotgun (WGS) entry which is preliminary data.</text>
</comment>
<organism evidence="1 2">
    <name type="scientific">Asterophora parasitica</name>
    <dbReference type="NCBI Taxonomy" id="117018"/>
    <lineage>
        <taxon>Eukaryota</taxon>
        <taxon>Fungi</taxon>
        <taxon>Dikarya</taxon>
        <taxon>Basidiomycota</taxon>
        <taxon>Agaricomycotina</taxon>
        <taxon>Agaricomycetes</taxon>
        <taxon>Agaricomycetidae</taxon>
        <taxon>Agaricales</taxon>
        <taxon>Tricholomatineae</taxon>
        <taxon>Lyophyllaceae</taxon>
        <taxon>Asterophora</taxon>
    </lineage>
</organism>
<keyword evidence="2" id="KW-1185">Reference proteome</keyword>
<dbReference type="EMBL" id="JABCKV010000592">
    <property type="protein sequence ID" value="KAG5640640.1"/>
    <property type="molecule type" value="Genomic_DNA"/>
</dbReference>